<dbReference type="Gene3D" id="2.120.10.30">
    <property type="entry name" value="TolB, C-terminal domain"/>
    <property type="match status" value="1"/>
</dbReference>
<evidence type="ECO:0000313" key="3">
    <source>
        <dbReference type="Proteomes" id="UP000663854"/>
    </source>
</evidence>
<evidence type="ECO:0000313" key="2">
    <source>
        <dbReference type="EMBL" id="CAF1660665.1"/>
    </source>
</evidence>
<evidence type="ECO:0000313" key="4">
    <source>
        <dbReference type="Proteomes" id="UP000663870"/>
    </source>
</evidence>
<dbReference type="Proteomes" id="UP000663870">
    <property type="component" value="Unassembled WGS sequence"/>
</dbReference>
<evidence type="ECO:0000313" key="1">
    <source>
        <dbReference type="EMBL" id="CAF1517545.1"/>
    </source>
</evidence>
<dbReference type="AlphaFoldDB" id="A0A815UL94"/>
<gene>
    <name evidence="2" type="ORF">JXQ802_LOCUS56017</name>
    <name evidence="1" type="ORF">PYM288_LOCUS39466</name>
</gene>
<proteinExistence type="predicted"/>
<dbReference type="EMBL" id="CAJNOL010012658">
    <property type="protein sequence ID" value="CAF1660665.1"/>
    <property type="molecule type" value="Genomic_DNA"/>
</dbReference>
<organism evidence="1 3">
    <name type="scientific">Rotaria sordida</name>
    <dbReference type="NCBI Taxonomy" id="392033"/>
    <lineage>
        <taxon>Eukaryota</taxon>
        <taxon>Metazoa</taxon>
        <taxon>Spiralia</taxon>
        <taxon>Gnathifera</taxon>
        <taxon>Rotifera</taxon>
        <taxon>Eurotatoria</taxon>
        <taxon>Bdelloidea</taxon>
        <taxon>Philodinida</taxon>
        <taxon>Philodinidae</taxon>
        <taxon>Rotaria</taxon>
    </lineage>
</organism>
<sequence length="49" mass="5756">MSDVGIYPSIHRSTLIDRQVTYVITTNIRWPNGLTINFDDNPVYWTDAW</sequence>
<keyword evidence="4" id="KW-1185">Reference proteome</keyword>
<dbReference type="EMBL" id="CAJNOH010010823">
    <property type="protein sequence ID" value="CAF1517545.1"/>
    <property type="molecule type" value="Genomic_DNA"/>
</dbReference>
<dbReference type="SUPFAM" id="SSF63825">
    <property type="entry name" value="YWTD domain"/>
    <property type="match status" value="1"/>
</dbReference>
<protein>
    <submittedName>
        <fullName evidence="1">Uncharacterized protein</fullName>
    </submittedName>
</protein>
<reference evidence="1" key="1">
    <citation type="submission" date="2021-02" db="EMBL/GenBank/DDBJ databases">
        <authorList>
            <person name="Nowell W R."/>
        </authorList>
    </citation>
    <scope>NUCLEOTIDE SEQUENCE</scope>
</reference>
<accession>A0A815UL94</accession>
<feature type="non-terminal residue" evidence="1">
    <location>
        <position position="1"/>
    </location>
</feature>
<comment type="caution">
    <text evidence="1">The sequence shown here is derived from an EMBL/GenBank/DDBJ whole genome shotgun (WGS) entry which is preliminary data.</text>
</comment>
<dbReference type="Proteomes" id="UP000663854">
    <property type="component" value="Unassembled WGS sequence"/>
</dbReference>
<name>A0A815UL94_9BILA</name>
<dbReference type="InterPro" id="IPR011042">
    <property type="entry name" value="6-blade_b-propeller_TolB-like"/>
</dbReference>